<evidence type="ECO:0000256" key="2">
    <source>
        <dbReference type="ARBA" id="ARBA00023002"/>
    </source>
</evidence>
<dbReference type="EMBL" id="QLUW01000001">
    <property type="protein sequence ID" value="RAP77916.1"/>
    <property type="molecule type" value="Genomic_DNA"/>
</dbReference>
<dbReference type="PROSITE" id="PS00061">
    <property type="entry name" value="ADH_SHORT"/>
    <property type="match status" value="1"/>
</dbReference>
<sequence length="260" mass="28079">MKLKNKVVFITDADSLSGKAIINRLAAEGAHFILNTSAAGSENQTNPASLETGESKAVIVQVDLCKSSEVVPMLEEAERQLGPIDILVHNSDVVKPALIETCEEQLFNEIMDANAKSAFICTQAAGKLMAARQSGKVVYVSSIHDSKPTGSSFAYSASKGAVALLAREAALVLGRHGINVNLIQMGPVEGDNERFKSDISALYDSYQYKVPNAVLGTHDDLGNLVLFLCSDEARYVNGANIRFDGGFLLHYLDFRMKKPQ</sequence>
<organism evidence="3 4">
    <name type="scientific">Paenibacillus montanisoli</name>
    <dbReference type="NCBI Taxonomy" id="2081970"/>
    <lineage>
        <taxon>Bacteria</taxon>
        <taxon>Bacillati</taxon>
        <taxon>Bacillota</taxon>
        <taxon>Bacilli</taxon>
        <taxon>Bacillales</taxon>
        <taxon>Paenibacillaceae</taxon>
        <taxon>Paenibacillus</taxon>
    </lineage>
</organism>
<dbReference type="InterPro" id="IPR036291">
    <property type="entry name" value="NAD(P)-bd_dom_sf"/>
</dbReference>
<dbReference type="PRINTS" id="PR00081">
    <property type="entry name" value="GDHRDH"/>
</dbReference>
<evidence type="ECO:0000256" key="1">
    <source>
        <dbReference type="ARBA" id="ARBA00006484"/>
    </source>
</evidence>
<comment type="similarity">
    <text evidence="1">Belongs to the short-chain dehydrogenases/reductases (SDR) family.</text>
</comment>
<dbReference type="SUPFAM" id="SSF51735">
    <property type="entry name" value="NAD(P)-binding Rossmann-fold domains"/>
    <property type="match status" value="1"/>
</dbReference>
<name>A0A328UCZ5_9BACL</name>
<reference evidence="3 4" key="1">
    <citation type="submission" date="2018-06" db="EMBL/GenBank/DDBJ databases">
        <title>Paenibacillus montanisoli sp. nov., isolated from mountain area soil.</title>
        <authorList>
            <person name="Wu M."/>
        </authorList>
    </citation>
    <scope>NUCLEOTIDE SEQUENCE [LARGE SCALE GENOMIC DNA]</scope>
    <source>
        <strain evidence="3 4">RA17</strain>
    </source>
</reference>
<dbReference type="Pfam" id="PF13561">
    <property type="entry name" value="adh_short_C2"/>
    <property type="match status" value="1"/>
</dbReference>
<dbReference type="Gene3D" id="3.40.50.720">
    <property type="entry name" value="NAD(P)-binding Rossmann-like Domain"/>
    <property type="match status" value="1"/>
</dbReference>
<dbReference type="OrthoDB" id="9803333at2"/>
<dbReference type="FunFam" id="3.40.50.720:FF:000084">
    <property type="entry name" value="Short-chain dehydrogenase reductase"/>
    <property type="match status" value="1"/>
</dbReference>
<keyword evidence="2" id="KW-0560">Oxidoreductase</keyword>
<dbReference type="AlphaFoldDB" id="A0A328UCZ5"/>
<comment type="caution">
    <text evidence="3">The sequence shown here is derived from an EMBL/GenBank/DDBJ whole genome shotgun (WGS) entry which is preliminary data.</text>
</comment>
<evidence type="ECO:0000313" key="4">
    <source>
        <dbReference type="Proteomes" id="UP000249260"/>
    </source>
</evidence>
<evidence type="ECO:0000313" key="3">
    <source>
        <dbReference type="EMBL" id="RAP77916.1"/>
    </source>
</evidence>
<dbReference type="PRINTS" id="PR00080">
    <property type="entry name" value="SDRFAMILY"/>
</dbReference>
<protein>
    <submittedName>
        <fullName evidence="3">Short-chain dehydrogenase</fullName>
    </submittedName>
</protein>
<dbReference type="Proteomes" id="UP000249260">
    <property type="component" value="Unassembled WGS sequence"/>
</dbReference>
<dbReference type="PANTHER" id="PTHR42760">
    <property type="entry name" value="SHORT-CHAIN DEHYDROGENASES/REDUCTASES FAMILY MEMBER"/>
    <property type="match status" value="1"/>
</dbReference>
<dbReference type="CDD" id="cd05233">
    <property type="entry name" value="SDR_c"/>
    <property type="match status" value="1"/>
</dbReference>
<dbReference type="PANTHER" id="PTHR42760:SF133">
    <property type="entry name" value="3-OXOACYL-[ACYL-CARRIER-PROTEIN] REDUCTASE"/>
    <property type="match status" value="1"/>
</dbReference>
<proteinExistence type="inferred from homology"/>
<gene>
    <name evidence="3" type="ORF">DL346_05525</name>
</gene>
<accession>A0A328UCZ5</accession>
<keyword evidence="4" id="KW-1185">Reference proteome</keyword>
<dbReference type="GO" id="GO:0016616">
    <property type="term" value="F:oxidoreductase activity, acting on the CH-OH group of donors, NAD or NADP as acceptor"/>
    <property type="evidence" value="ECO:0007669"/>
    <property type="project" value="TreeGrafter"/>
</dbReference>
<dbReference type="GO" id="GO:0008206">
    <property type="term" value="P:bile acid metabolic process"/>
    <property type="evidence" value="ECO:0007669"/>
    <property type="project" value="UniProtKB-ARBA"/>
</dbReference>
<dbReference type="InterPro" id="IPR020904">
    <property type="entry name" value="Sc_DH/Rdtase_CS"/>
</dbReference>
<dbReference type="RefSeq" id="WP_112881039.1">
    <property type="nucleotide sequence ID" value="NZ_QLUW01000001.1"/>
</dbReference>
<dbReference type="InterPro" id="IPR002347">
    <property type="entry name" value="SDR_fam"/>
</dbReference>